<gene>
    <name evidence="1" type="ORF">S12H4_45974</name>
</gene>
<accession>X1V9T8</accession>
<proteinExistence type="predicted"/>
<comment type="caution">
    <text evidence="1">The sequence shown here is derived from an EMBL/GenBank/DDBJ whole genome shotgun (WGS) entry which is preliminary data.</text>
</comment>
<dbReference type="SUPFAM" id="SSF48452">
    <property type="entry name" value="TPR-like"/>
    <property type="match status" value="1"/>
</dbReference>
<name>X1V9T8_9ZZZZ</name>
<dbReference type="InterPro" id="IPR011990">
    <property type="entry name" value="TPR-like_helical_dom_sf"/>
</dbReference>
<dbReference type="SMART" id="SM00028">
    <property type="entry name" value="TPR"/>
    <property type="match status" value="4"/>
</dbReference>
<dbReference type="Gene3D" id="1.25.40.10">
    <property type="entry name" value="Tetratricopeptide repeat domain"/>
    <property type="match status" value="2"/>
</dbReference>
<dbReference type="AlphaFoldDB" id="X1V9T8"/>
<feature type="non-terminal residue" evidence="1">
    <location>
        <position position="254"/>
    </location>
</feature>
<feature type="non-terminal residue" evidence="1">
    <location>
        <position position="1"/>
    </location>
</feature>
<protein>
    <submittedName>
        <fullName evidence="1">Uncharacterized protein</fullName>
    </submittedName>
</protein>
<dbReference type="EMBL" id="BARW01028481">
    <property type="protein sequence ID" value="GAJ13412.1"/>
    <property type="molecule type" value="Genomic_DNA"/>
</dbReference>
<dbReference type="PROSITE" id="PS50005">
    <property type="entry name" value="TPR"/>
    <property type="match status" value="1"/>
</dbReference>
<dbReference type="Pfam" id="PF13181">
    <property type="entry name" value="TPR_8"/>
    <property type="match status" value="1"/>
</dbReference>
<dbReference type="InterPro" id="IPR019734">
    <property type="entry name" value="TPR_rpt"/>
</dbReference>
<organism evidence="1">
    <name type="scientific">marine sediment metagenome</name>
    <dbReference type="NCBI Taxonomy" id="412755"/>
    <lineage>
        <taxon>unclassified sequences</taxon>
        <taxon>metagenomes</taxon>
        <taxon>ecological metagenomes</taxon>
    </lineage>
</organism>
<reference evidence="1" key="1">
    <citation type="journal article" date="2014" name="Front. Microbiol.">
        <title>High frequency of phylogenetically diverse reductive dehalogenase-homologous genes in deep subseafloor sedimentary metagenomes.</title>
        <authorList>
            <person name="Kawai M."/>
            <person name="Futagami T."/>
            <person name="Toyoda A."/>
            <person name="Takaki Y."/>
            <person name="Nishi S."/>
            <person name="Hori S."/>
            <person name="Arai W."/>
            <person name="Tsubouchi T."/>
            <person name="Morono Y."/>
            <person name="Uchiyama I."/>
            <person name="Ito T."/>
            <person name="Fujiyama A."/>
            <person name="Inagaki F."/>
            <person name="Takami H."/>
        </authorList>
    </citation>
    <scope>NUCLEOTIDE SEQUENCE</scope>
    <source>
        <strain evidence="1">Expedition CK06-06</strain>
    </source>
</reference>
<sequence>YLLTVRILPARAEYVYEELKALSSRAMANPLIIFAMGNVEVILNKYDDAIKHLLQACELDVVLVKRVIPLFEKLIKVSPSSLLEFSMAKVYHLANLRSSAVKYYLKAQADEKTYREPAISEMKKICAENPDDIESRKGLAEIYFNYNDLEDSLDLVSNIYKSNAEESNWVKDFTSNILYKDQQHIPSYYLLAQVFLNEKKHKKAAEVYQKLIDILPTEITKVINILDDFKEKSGDLLLCLANFYKDAGDIKKAM</sequence>
<evidence type="ECO:0000313" key="1">
    <source>
        <dbReference type="EMBL" id="GAJ13412.1"/>
    </source>
</evidence>